<evidence type="ECO:0000313" key="2">
    <source>
        <dbReference type="Proteomes" id="UP000034301"/>
    </source>
</evidence>
<dbReference type="EMBL" id="LBYC01000009">
    <property type="protein sequence ID" value="KKR43034.1"/>
    <property type="molecule type" value="Genomic_DNA"/>
</dbReference>
<dbReference type="AlphaFoldDB" id="A0A0G0QRG3"/>
<evidence type="ECO:0000313" key="1">
    <source>
        <dbReference type="EMBL" id="KKR43034.1"/>
    </source>
</evidence>
<protein>
    <submittedName>
        <fullName evidence="1">Uncharacterized protein</fullName>
    </submittedName>
</protein>
<dbReference type="Proteomes" id="UP000034301">
    <property type="component" value="Unassembled WGS sequence"/>
</dbReference>
<reference evidence="1 2" key="1">
    <citation type="journal article" date="2015" name="Nature">
        <title>rRNA introns, odd ribosomes, and small enigmatic genomes across a large radiation of phyla.</title>
        <authorList>
            <person name="Brown C.T."/>
            <person name="Hug L.A."/>
            <person name="Thomas B.C."/>
            <person name="Sharon I."/>
            <person name="Castelle C.J."/>
            <person name="Singh A."/>
            <person name="Wilkins M.J."/>
            <person name="Williams K.H."/>
            <person name="Banfield J.F."/>
        </authorList>
    </citation>
    <scope>NUCLEOTIDE SEQUENCE [LARGE SCALE GENOMIC DNA]</scope>
</reference>
<gene>
    <name evidence="1" type="ORF">UT78_C0009G0009</name>
</gene>
<accession>A0A0G0QRG3</accession>
<organism evidence="1 2">
    <name type="scientific">Candidatus Nomurabacteria bacterium GW2011_GWF2_40_12</name>
    <dbReference type="NCBI Taxonomy" id="1618776"/>
    <lineage>
        <taxon>Bacteria</taxon>
        <taxon>Candidatus Nomuraibacteriota</taxon>
    </lineage>
</organism>
<comment type="caution">
    <text evidence="1">The sequence shown here is derived from an EMBL/GenBank/DDBJ whole genome shotgun (WGS) entry which is preliminary data.</text>
</comment>
<proteinExistence type="predicted"/>
<sequence length="72" mass="8725">MLKKFTLKKQKDIIYKEGVPKMCNPAMEEKYPEWVLFLIQKFKEKYGELTRVETAKLAERIQRRDFTQEPKS</sequence>
<name>A0A0G0QRG3_9BACT</name>